<dbReference type="Proteomes" id="UP001642540">
    <property type="component" value="Unassembled WGS sequence"/>
</dbReference>
<gene>
    <name evidence="4" type="ORF">ODALV1_LOCUS9482</name>
</gene>
<dbReference type="Gene3D" id="3.40.630.30">
    <property type="match status" value="1"/>
</dbReference>
<comment type="caution">
    <text evidence="4">The sequence shown here is derived from an EMBL/GenBank/DDBJ whole genome shotgun (WGS) entry which is preliminary data.</text>
</comment>
<evidence type="ECO:0000256" key="2">
    <source>
        <dbReference type="ARBA" id="ARBA00023315"/>
    </source>
</evidence>
<proteinExistence type="predicted"/>
<dbReference type="EMBL" id="CAXLJM020000028">
    <property type="protein sequence ID" value="CAL8096894.1"/>
    <property type="molecule type" value="Genomic_DNA"/>
</dbReference>
<keyword evidence="5" id="KW-1185">Reference proteome</keyword>
<dbReference type="InterPro" id="IPR016181">
    <property type="entry name" value="Acyl_CoA_acyltransferase"/>
</dbReference>
<sequence>MSILPASFDDIPKIVTLVQNCYRGDSARKGWTHEADLLDGTRLTPRLLKDDMSKSGAVVLKYIDDNGEVIGCVYTEKQNDKMYTGMLCVSPHIQASGLGKKLMNAVDNLAREQNCCAIKMHVISRRTELVEWYERRGFRKTGDTAPFPTGDDDFGKPKIPLEFVVMQKDI</sequence>
<feature type="domain" description="N-acetyltransferase" evidence="3">
    <location>
        <begin position="1"/>
        <end position="170"/>
    </location>
</feature>
<dbReference type="PROSITE" id="PS51186">
    <property type="entry name" value="GNAT"/>
    <property type="match status" value="1"/>
</dbReference>
<reference evidence="4 5" key="1">
    <citation type="submission" date="2024-08" db="EMBL/GenBank/DDBJ databases">
        <authorList>
            <person name="Cucini C."/>
            <person name="Frati F."/>
        </authorList>
    </citation>
    <scope>NUCLEOTIDE SEQUENCE [LARGE SCALE GENOMIC DNA]</scope>
</reference>
<evidence type="ECO:0000256" key="1">
    <source>
        <dbReference type="ARBA" id="ARBA00022679"/>
    </source>
</evidence>
<dbReference type="CDD" id="cd04301">
    <property type="entry name" value="NAT_SF"/>
    <property type="match status" value="1"/>
</dbReference>
<dbReference type="InterPro" id="IPR050832">
    <property type="entry name" value="Bact_Acetyltransf"/>
</dbReference>
<evidence type="ECO:0000313" key="5">
    <source>
        <dbReference type="Proteomes" id="UP001642540"/>
    </source>
</evidence>
<dbReference type="PANTHER" id="PTHR43877">
    <property type="entry name" value="AMINOALKYLPHOSPHONATE N-ACETYLTRANSFERASE-RELATED-RELATED"/>
    <property type="match status" value="1"/>
</dbReference>
<evidence type="ECO:0000259" key="3">
    <source>
        <dbReference type="PROSITE" id="PS51186"/>
    </source>
</evidence>
<dbReference type="SUPFAM" id="SSF55729">
    <property type="entry name" value="Acyl-CoA N-acyltransferases (Nat)"/>
    <property type="match status" value="1"/>
</dbReference>
<dbReference type="PANTHER" id="PTHR43877:SF2">
    <property type="entry name" value="AMINOALKYLPHOSPHONATE N-ACETYLTRANSFERASE-RELATED"/>
    <property type="match status" value="1"/>
</dbReference>
<protein>
    <recommendedName>
        <fullName evidence="3">N-acetyltransferase domain-containing protein</fullName>
    </recommendedName>
</protein>
<accession>A0ABP1QEI0</accession>
<evidence type="ECO:0000313" key="4">
    <source>
        <dbReference type="EMBL" id="CAL8096894.1"/>
    </source>
</evidence>
<dbReference type="InterPro" id="IPR000182">
    <property type="entry name" value="GNAT_dom"/>
</dbReference>
<organism evidence="4 5">
    <name type="scientific">Orchesella dallaii</name>
    <dbReference type="NCBI Taxonomy" id="48710"/>
    <lineage>
        <taxon>Eukaryota</taxon>
        <taxon>Metazoa</taxon>
        <taxon>Ecdysozoa</taxon>
        <taxon>Arthropoda</taxon>
        <taxon>Hexapoda</taxon>
        <taxon>Collembola</taxon>
        <taxon>Entomobryomorpha</taxon>
        <taxon>Entomobryoidea</taxon>
        <taxon>Orchesellidae</taxon>
        <taxon>Orchesellinae</taxon>
        <taxon>Orchesella</taxon>
    </lineage>
</organism>
<dbReference type="Pfam" id="PF00583">
    <property type="entry name" value="Acetyltransf_1"/>
    <property type="match status" value="1"/>
</dbReference>
<keyword evidence="2" id="KW-0012">Acyltransferase</keyword>
<keyword evidence="1" id="KW-0808">Transferase</keyword>
<name>A0ABP1QEI0_9HEXA</name>